<feature type="transmembrane region" description="Helical" evidence="7">
    <location>
        <begin position="30"/>
        <end position="50"/>
    </location>
</feature>
<keyword evidence="10" id="KW-1185">Reference proteome</keyword>
<evidence type="ECO:0000313" key="9">
    <source>
        <dbReference type="EMBL" id="PWF21507.1"/>
    </source>
</evidence>
<dbReference type="PROSITE" id="PS50928">
    <property type="entry name" value="ABC_TM1"/>
    <property type="match status" value="1"/>
</dbReference>
<proteinExistence type="inferred from homology"/>
<evidence type="ECO:0000256" key="7">
    <source>
        <dbReference type="RuleBase" id="RU363032"/>
    </source>
</evidence>
<dbReference type="PANTHER" id="PTHR30043">
    <property type="entry name" value="PHOSPHONATES TRANSPORT SYSTEM PERMEASE PROTEIN"/>
    <property type="match status" value="1"/>
</dbReference>
<evidence type="ECO:0000256" key="4">
    <source>
        <dbReference type="ARBA" id="ARBA00022692"/>
    </source>
</evidence>
<protein>
    <submittedName>
        <fullName evidence="9">Phosphonate ABC transporter, permease protein PhnE</fullName>
    </submittedName>
</protein>
<dbReference type="RefSeq" id="WP_109062850.1">
    <property type="nucleotide sequence ID" value="NZ_QETA01000007.1"/>
</dbReference>
<feature type="transmembrane region" description="Helical" evidence="7">
    <location>
        <begin position="97"/>
        <end position="117"/>
    </location>
</feature>
<dbReference type="EMBL" id="QETA01000007">
    <property type="protein sequence ID" value="PWF21507.1"/>
    <property type="molecule type" value="Genomic_DNA"/>
</dbReference>
<comment type="caution">
    <text evidence="9">The sequence shown here is derived from an EMBL/GenBank/DDBJ whole genome shotgun (WGS) entry which is preliminary data.</text>
</comment>
<keyword evidence="2 7" id="KW-0813">Transport</keyword>
<dbReference type="Proteomes" id="UP000245212">
    <property type="component" value="Unassembled WGS sequence"/>
</dbReference>
<evidence type="ECO:0000256" key="1">
    <source>
        <dbReference type="ARBA" id="ARBA00004651"/>
    </source>
</evidence>
<feature type="transmembrane region" description="Helical" evidence="7">
    <location>
        <begin position="248"/>
        <end position="268"/>
    </location>
</feature>
<name>A0A2V1K0S2_9BURK</name>
<gene>
    <name evidence="9" type="primary">phnE</name>
    <name evidence="9" type="ORF">DD235_14700</name>
</gene>
<dbReference type="Gene3D" id="1.10.3720.10">
    <property type="entry name" value="MetI-like"/>
    <property type="match status" value="1"/>
</dbReference>
<feature type="domain" description="ABC transmembrane type-1" evidence="8">
    <location>
        <begin position="87"/>
        <end position="269"/>
    </location>
</feature>
<reference evidence="10" key="1">
    <citation type="submission" date="2018-05" db="EMBL/GenBank/DDBJ databases">
        <authorList>
            <person name="Li Y."/>
        </authorList>
    </citation>
    <scope>NUCLEOTIDE SEQUENCE [LARGE SCALE GENOMIC DNA]</scope>
    <source>
        <strain evidence="10">3d-2-2</strain>
    </source>
</reference>
<evidence type="ECO:0000256" key="2">
    <source>
        <dbReference type="ARBA" id="ARBA00022448"/>
    </source>
</evidence>
<comment type="similarity">
    <text evidence="7">Belongs to the binding-protein-dependent transport system permease family.</text>
</comment>
<evidence type="ECO:0000259" key="8">
    <source>
        <dbReference type="PROSITE" id="PS50928"/>
    </source>
</evidence>
<accession>A0A2V1K0S2</accession>
<dbReference type="GO" id="GO:0015416">
    <property type="term" value="F:ABC-type phosphonate transporter activity"/>
    <property type="evidence" value="ECO:0007669"/>
    <property type="project" value="InterPro"/>
</dbReference>
<dbReference type="AlphaFoldDB" id="A0A2V1K0S2"/>
<dbReference type="Pfam" id="PF00528">
    <property type="entry name" value="BPD_transp_1"/>
    <property type="match status" value="1"/>
</dbReference>
<keyword evidence="4 7" id="KW-0812">Transmembrane</keyword>
<organism evidence="9 10">
    <name type="scientific">Corticimicrobacter populi</name>
    <dbReference type="NCBI Taxonomy" id="2175229"/>
    <lineage>
        <taxon>Bacteria</taxon>
        <taxon>Pseudomonadati</taxon>
        <taxon>Pseudomonadota</taxon>
        <taxon>Betaproteobacteria</taxon>
        <taxon>Burkholderiales</taxon>
        <taxon>Alcaligenaceae</taxon>
        <taxon>Corticimicrobacter</taxon>
    </lineage>
</organism>
<dbReference type="NCBIfam" id="TIGR01097">
    <property type="entry name" value="PhnE"/>
    <property type="match status" value="1"/>
</dbReference>
<dbReference type="InterPro" id="IPR000515">
    <property type="entry name" value="MetI-like"/>
</dbReference>
<keyword evidence="6 7" id="KW-0472">Membrane</keyword>
<keyword evidence="3" id="KW-1003">Cell membrane</keyword>
<dbReference type="SUPFAM" id="SSF161098">
    <property type="entry name" value="MetI-like"/>
    <property type="match status" value="1"/>
</dbReference>
<dbReference type="InterPro" id="IPR035906">
    <property type="entry name" value="MetI-like_sf"/>
</dbReference>
<evidence type="ECO:0000256" key="6">
    <source>
        <dbReference type="ARBA" id="ARBA00023136"/>
    </source>
</evidence>
<evidence type="ECO:0000313" key="10">
    <source>
        <dbReference type="Proteomes" id="UP000245212"/>
    </source>
</evidence>
<dbReference type="CDD" id="cd06261">
    <property type="entry name" value="TM_PBP2"/>
    <property type="match status" value="1"/>
</dbReference>
<dbReference type="InterPro" id="IPR005769">
    <property type="entry name" value="PhnE/PtxC"/>
</dbReference>
<feature type="transmembrane region" description="Helical" evidence="7">
    <location>
        <begin position="138"/>
        <end position="164"/>
    </location>
</feature>
<dbReference type="PANTHER" id="PTHR30043:SF1">
    <property type="entry name" value="ABC TRANSPORT SYSTEM PERMEASE PROTEIN P69"/>
    <property type="match status" value="1"/>
</dbReference>
<comment type="subcellular location">
    <subcellularLocation>
        <location evidence="1 7">Cell membrane</location>
        <topology evidence="1 7">Multi-pass membrane protein</topology>
    </subcellularLocation>
</comment>
<keyword evidence="5 7" id="KW-1133">Transmembrane helix</keyword>
<dbReference type="GO" id="GO:0005886">
    <property type="term" value="C:plasma membrane"/>
    <property type="evidence" value="ECO:0007669"/>
    <property type="project" value="UniProtKB-SubCell"/>
</dbReference>
<evidence type="ECO:0000256" key="3">
    <source>
        <dbReference type="ARBA" id="ARBA00022475"/>
    </source>
</evidence>
<evidence type="ECO:0000256" key="5">
    <source>
        <dbReference type="ARBA" id="ARBA00022989"/>
    </source>
</evidence>
<sequence>MQSSPHRARQPDLAPWPTRWQRPPFIRSPLLRWTLILGTLLYLTLALASLDINWSRVSEGLMRGWRFVAAFAQPDFSSRWGDIVIGFRESLTMTVTATAVGVLLSLPVAVGAAANLAPKPVYLCCRAVIAAARTLNEIIVAIFLVAMFGFGPFAGFLTLTLATIGFMAKLLAEDIEEISHGQLEALRASGASPLQVLDFAVLSQVLPRLVGLSLYRLDINFRESAVIGIVGAGGIGATLNTAMDRYEFNTAAAVILVIIAIVMLAEYLSGWLRERIQ</sequence>